<dbReference type="InterPro" id="IPR016208">
    <property type="entry name" value="Ald_Oxase/xanthine_DH-like"/>
</dbReference>
<keyword evidence="1" id="KW-0500">Molybdenum</keyword>
<dbReference type="RefSeq" id="WP_216836492.1">
    <property type="nucleotide sequence ID" value="NZ_JAFNJS010000003.1"/>
</dbReference>
<dbReference type="PANTHER" id="PTHR11908">
    <property type="entry name" value="XANTHINE DEHYDROGENASE"/>
    <property type="match status" value="1"/>
</dbReference>
<dbReference type="Pfam" id="PF01315">
    <property type="entry name" value="Ald_Xan_dh_C"/>
    <property type="match status" value="1"/>
</dbReference>
<proteinExistence type="predicted"/>
<sequence length="790" mass="83704">MPDTHLLDATRLKFGIGQPVPRAEDPILLTGQGRYTDDIALPDQAWCVMVRSPYAHGVINHIVTEAARAMPGVLGIWTGADLLAAGYGPMTCAMPLKNRDGTALRTTQRHALATDKVRFVGDPLAYVVAETRAAAKDAAEAVELDIDMLPAVTQASAAAEAGAPQLYDGIAGNLVLDFHQGDSAKVATAFEAAAHVTRLSIRNNRIVVCAMEPRSAIGSFEDGRYVLRVGCQGVFGLRAQMAKDVLKVPVEQVRILTGQVGGSFGMKANAYPEYVCLLHAAKQLGRPVKWTDERTGSFLSDQHGRDHEVEAELALDAEGRFLAVRLTSFANMGAYLSTVAPLMGTANFWKNVQSNYRTPLIEVATRSYLTNTSPVSAYRGAGRPEGNYFMERLIEAAAQEMGLDAVELRRRNHIRPAEMPYAAASGSTYDGGDFTALMERALQAADVGGFTTRKAESAARGLLRGLGIGNFLECTAPPTKEQGGIRFEKDGTVTIITGTLDYGQGHWSAFAQVLHQSLGIPFQQIRLLQGDSDELVAGGGTGGSKSLMASGAAIVEASELVVEKGRAAAAWALEAAVADIEFEAHAEGGQGRFRIVGTDRGIGIMELAHRLRQAPSLPEGVPATLDVTHVFNEAPQAYPNGCHVAEVEVDPETGVVRIDRYTTVNDFGVIVNPMLVAGQARGGIAQGIGQALLEKVAFGEDGQLQTGSYLDYALPRAGDLPAFGFLSHPVPATTNPLGAKGCGEAGCAGSLPSVMNAVVDALSGLGIRHLDMPATPERVWQAIQSARAGA</sequence>
<dbReference type="Pfam" id="PF02738">
    <property type="entry name" value="MoCoBD_1"/>
    <property type="match status" value="1"/>
</dbReference>
<protein>
    <submittedName>
        <fullName evidence="3">Xanthine dehydrogenase family protein molybdopterin-binding subunit</fullName>
    </submittedName>
</protein>
<name>A0ABV7BRS4_9PROT</name>
<evidence type="ECO:0000313" key="3">
    <source>
        <dbReference type="EMBL" id="MFC3000395.1"/>
    </source>
</evidence>
<dbReference type="SMART" id="SM01008">
    <property type="entry name" value="Ald_Xan_dh_C"/>
    <property type="match status" value="1"/>
</dbReference>
<dbReference type="PANTHER" id="PTHR11908:SF132">
    <property type="entry name" value="ALDEHYDE OXIDASE 1-RELATED"/>
    <property type="match status" value="1"/>
</dbReference>
<reference evidence="4" key="1">
    <citation type="journal article" date="2019" name="Int. J. Syst. Evol. Microbiol.">
        <title>The Global Catalogue of Microorganisms (GCM) 10K type strain sequencing project: providing services to taxonomists for standard genome sequencing and annotation.</title>
        <authorList>
            <consortium name="The Broad Institute Genomics Platform"/>
            <consortium name="The Broad Institute Genome Sequencing Center for Infectious Disease"/>
            <person name="Wu L."/>
            <person name="Ma J."/>
        </authorList>
    </citation>
    <scope>NUCLEOTIDE SEQUENCE [LARGE SCALE GENOMIC DNA]</scope>
    <source>
        <strain evidence="4">CGMCC 1.16855</strain>
    </source>
</reference>
<dbReference type="InterPro" id="IPR046867">
    <property type="entry name" value="AldOxase/xan_DH_MoCoBD2"/>
</dbReference>
<dbReference type="InterPro" id="IPR008274">
    <property type="entry name" value="AldOxase/xan_DH_MoCoBD1"/>
</dbReference>
<evidence type="ECO:0000313" key="4">
    <source>
        <dbReference type="Proteomes" id="UP001595420"/>
    </source>
</evidence>
<dbReference type="InterPro" id="IPR000674">
    <property type="entry name" value="Ald_Oxase/Xan_DH_a/b"/>
</dbReference>
<dbReference type="EMBL" id="JBHRSB010000003">
    <property type="protein sequence ID" value="MFC3000395.1"/>
    <property type="molecule type" value="Genomic_DNA"/>
</dbReference>
<evidence type="ECO:0000256" key="1">
    <source>
        <dbReference type="ARBA" id="ARBA00022505"/>
    </source>
</evidence>
<dbReference type="Pfam" id="PF20256">
    <property type="entry name" value="MoCoBD_2"/>
    <property type="match status" value="1"/>
</dbReference>
<feature type="domain" description="Aldehyde oxidase/xanthine dehydrogenase a/b hammerhead" evidence="2">
    <location>
        <begin position="30"/>
        <end position="150"/>
    </location>
</feature>
<gene>
    <name evidence="3" type="ORF">ACFOD3_10860</name>
</gene>
<evidence type="ECO:0000259" key="2">
    <source>
        <dbReference type="SMART" id="SM01008"/>
    </source>
</evidence>
<keyword evidence="4" id="KW-1185">Reference proteome</keyword>
<accession>A0ABV7BRS4</accession>
<organism evidence="3 4">
    <name type="scientific">Falsiroseomonas tokyonensis</name>
    <dbReference type="NCBI Taxonomy" id="430521"/>
    <lineage>
        <taxon>Bacteria</taxon>
        <taxon>Pseudomonadati</taxon>
        <taxon>Pseudomonadota</taxon>
        <taxon>Alphaproteobacteria</taxon>
        <taxon>Acetobacterales</taxon>
        <taxon>Roseomonadaceae</taxon>
        <taxon>Falsiroseomonas</taxon>
    </lineage>
</organism>
<dbReference type="Proteomes" id="UP001595420">
    <property type="component" value="Unassembled WGS sequence"/>
</dbReference>
<comment type="caution">
    <text evidence="3">The sequence shown here is derived from an EMBL/GenBank/DDBJ whole genome shotgun (WGS) entry which is preliminary data.</text>
</comment>